<evidence type="ECO:0000313" key="2">
    <source>
        <dbReference type="Proteomes" id="UP000276133"/>
    </source>
</evidence>
<comment type="caution">
    <text evidence="1">The sequence shown here is derived from an EMBL/GenBank/DDBJ whole genome shotgun (WGS) entry which is preliminary data.</text>
</comment>
<dbReference type="AlphaFoldDB" id="A0A3M7SVB9"/>
<gene>
    <name evidence="1" type="ORF">BpHYR1_032396</name>
</gene>
<dbReference type="EMBL" id="REGN01000724">
    <property type="protein sequence ID" value="RNA39649.1"/>
    <property type="molecule type" value="Genomic_DNA"/>
</dbReference>
<evidence type="ECO:0000313" key="1">
    <source>
        <dbReference type="EMBL" id="RNA39649.1"/>
    </source>
</evidence>
<accession>A0A3M7SVB9</accession>
<dbReference type="Proteomes" id="UP000276133">
    <property type="component" value="Unassembled WGS sequence"/>
</dbReference>
<keyword evidence="2" id="KW-1185">Reference proteome</keyword>
<protein>
    <submittedName>
        <fullName evidence="1">Uncharacterized protein</fullName>
    </submittedName>
</protein>
<proteinExistence type="predicted"/>
<reference evidence="1 2" key="1">
    <citation type="journal article" date="2018" name="Sci. Rep.">
        <title>Genomic signatures of local adaptation to the degree of environmental predictability in rotifers.</title>
        <authorList>
            <person name="Franch-Gras L."/>
            <person name="Hahn C."/>
            <person name="Garcia-Roger E.M."/>
            <person name="Carmona M.J."/>
            <person name="Serra M."/>
            <person name="Gomez A."/>
        </authorList>
    </citation>
    <scope>NUCLEOTIDE SEQUENCE [LARGE SCALE GENOMIC DNA]</scope>
    <source>
        <strain evidence="1">HYR1</strain>
    </source>
</reference>
<organism evidence="1 2">
    <name type="scientific">Brachionus plicatilis</name>
    <name type="common">Marine rotifer</name>
    <name type="synonym">Brachionus muelleri</name>
    <dbReference type="NCBI Taxonomy" id="10195"/>
    <lineage>
        <taxon>Eukaryota</taxon>
        <taxon>Metazoa</taxon>
        <taxon>Spiralia</taxon>
        <taxon>Gnathifera</taxon>
        <taxon>Rotifera</taxon>
        <taxon>Eurotatoria</taxon>
        <taxon>Monogononta</taxon>
        <taxon>Pseudotrocha</taxon>
        <taxon>Ploima</taxon>
        <taxon>Brachionidae</taxon>
        <taxon>Brachionus</taxon>
    </lineage>
</organism>
<name>A0A3M7SVB9_BRAPC</name>
<sequence length="66" mass="7722">MLNYALTGKDEIIYKVHDHKIRSIKKSISPSILFENVDVCSIFKEISFYYDMSKNSSNHARKTKHT</sequence>